<evidence type="ECO:0000256" key="2">
    <source>
        <dbReference type="ARBA" id="ARBA00023235"/>
    </source>
</evidence>
<dbReference type="GO" id="GO:0005975">
    <property type="term" value="P:carbohydrate metabolic process"/>
    <property type="evidence" value="ECO:0007669"/>
    <property type="project" value="InterPro"/>
</dbReference>
<gene>
    <name evidence="5" type="primary">hldD</name>
    <name evidence="5" type="ORF">NCTC12410_01806</name>
</gene>
<dbReference type="EC" id="5.1.3.20" evidence="5"/>
<dbReference type="RefSeq" id="WP_115012149.1">
    <property type="nucleotide sequence ID" value="NZ_UGHV01000001.1"/>
</dbReference>
<accession>A0A377J670</accession>
<dbReference type="EMBL" id="UGHV01000001">
    <property type="protein sequence ID" value="STO97961.1"/>
    <property type="molecule type" value="Genomic_DNA"/>
</dbReference>
<dbReference type="InterPro" id="IPR011912">
    <property type="entry name" value="Heptose_epim"/>
</dbReference>
<sequence>MSIPNPKIPEHLLPDLAGKSILITGGAGFIGSSLAAYFQAHHKDTRIIVLDKFRDGECFPSGNPTSLGHFKNLLGFNGDVLALDITKGLEILEKIHFDYVFHQAAISDTTVSNQKLMIETNHHAFLELLHITLQKGAKMIYASSAGTYGNTPAPNIIGSGENPENIYGYSKLLMDNSVRKILADAPSTPIVGLRYFNVYGRREFYKGKTASMILQLGLQAIHSGRVRLFEFGEQMRDFVYIDDVVAANVLAMNAQKGGIYNVGFGVSRSFNDIIAILRKELAALSAHKNLAPLGDFTLEYIKNPYTFFQTHTQADITQTTSDLGYTPAYSLEDGIKDYIQAIYALSQAKDLLC</sequence>
<evidence type="ECO:0000256" key="3">
    <source>
        <dbReference type="ARBA" id="ARBA00023277"/>
    </source>
</evidence>
<dbReference type="InterPro" id="IPR001509">
    <property type="entry name" value="Epimerase_deHydtase"/>
</dbReference>
<evidence type="ECO:0000313" key="6">
    <source>
        <dbReference type="Proteomes" id="UP000254841"/>
    </source>
</evidence>
<dbReference type="Pfam" id="PF01370">
    <property type="entry name" value="Epimerase"/>
    <property type="match status" value="1"/>
</dbReference>
<dbReference type="PANTHER" id="PTHR43103">
    <property type="entry name" value="NUCLEOSIDE-DIPHOSPHATE-SUGAR EPIMERASE"/>
    <property type="match status" value="1"/>
</dbReference>
<feature type="domain" description="NAD-dependent epimerase/dehydratase" evidence="4">
    <location>
        <begin position="21"/>
        <end position="263"/>
    </location>
</feature>
<keyword evidence="3" id="KW-0119">Carbohydrate metabolism</keyword>
<dbReference type="InterPro" id="IPR036291">
    <property type="entry name" value="NAD(P)-bd_dom_sf"/>
</dbReference>
<reference evidence="5 6" key="1">
    <citation type="submission" date="2018-06" db="EMBL/GenBank/DDBJ databases">
        <authorList>
            <consortium name="Pathogen Informatics"/>
            <person name="Doyle S."/>
        </authorList>
    </citation>
    <scope>NUCLEOTIDE SEQUENCE [LARGE SCALE GENOMIC DNA]</scope>
    <source>
        <strain evidence="5 6">NCTC12410</strain>
    </source>
</reference>
<dbReference type="NCBIfam" id="TIGR02197">
    <property type="entry name" value="heptose_epim"/>
    <property type="match status" value="1"/>
</dbReference>
<proteinExistence type="predicted"/>
<organism evidence="5 6">
    <name type="scientific">Helicobacter canis</name>
    <dbReference type="NCBI Taxonomy" id="29419"/>
    <lineage>
        <taxon>Bacteria</taxon>
        <taxon>Pseudomonadati</taxon>
        <taxon>Campylobacterota</taxon>
        <taxon>Epsilonproteobacteria</taxon>
        <taxon>Campylobacterales</taxon>
        <taxon>Helicobacteraceae</taxon>
        <taxon>Helicobacter</taxon>
    </lineage>
</organism>
<dbReference type="OrthoDB" id="9803010at2"/>
<dbReference type="PANTHER" id="PTHR43103:SF3">
    <property type="entry name" value="ADP-L-GLYCERO-D-MANNO-HEPTOSE-6-EPIMERASE"/>
    <property type="match status" value="1"/>
</dbReference>
<keyword evidence="2 5" id="KW-0413">Isomerase</keyword>
<keyword evidence="1" id="KW-0521">NADP</keyword>
<dbReference type="GO" id="GO:0008712">
    <property type="term" value="F:ADP-glyceromanno-heptose 6-epimerase activity"/>
    <property type="evidence" value="ECO:0007669"/>
    <property type="project" value="UniProtKB-EC"/>
</dbReference>
<evidence type="ECO:0000256" key="1">
    <source>
        <dbReference type="ARBA" id="ARBA00022857"/>
    </source>
</evidence>
<dbReference type="Gene3D" id="3.90.25.10">
    <property type="entry name" value="UDP-galactose 4-epimerase, domain 1"/>
    <property type="match status" value="1"/>
</dbReference>
<dbReference type="SUPFAM" id="SSF51735">
    <property type="entry name" value="NAD(P)-binding Rossmann-fold domains"/>
    <property type="match status" value="1"/>
</dbReference>
<evidence type="ECO:0000313" key="5">
    <source>
        <dbReference type="EMBL" id="STO97961.1"/>
    </source>
</evidence>
<name>A0A377J670_9HELI</name>
<dbReference type="AlphaFoldDB" id="A0A377J670"/>
<dbReference type="Proteomes" id="UP000254841">
    <property type="component" value="Unassembled WGS sequence"/>
</dbReference>
<evidence type="ECO:0000259" key="4">
    <source>
        <dbReference type="Pfam" id="PF01370"/>
    </source>
</evidence>
<dbReference type="GO" id="GO:0050661">
    <property type="term" value="F:NADP binding"/>
    <property type="evidence" value="ECO:0007669"/>
    <property type="project" value="InterPro"/>
</dbReference>
<protein>
    <submittedName>
        <fullName evidence="5">ADP-L-glycero-D-manno-heptose-6-epimerase</fullName>
        <ecNumber evidence="5">5.1.3.20</ecNumber>
    </submittedName>
</protein>
<dbReference type="Gene3D" id="3.40.50.720">
    <property type="entry name" value="NAD(P)-binding Rossmann-like Domain"/>
    <property type="match status" value="1"/>
</dbReference>